<evidence type="ECO:0000256" key="1">
    <source>
        <dbReference type="ARBA" id="ARBA00023015"/>
    </source>
</evidence>
<dbReference type="NCBIfam" id="TIGR02937">
    <property type="entry name" value="sigma70-ECF"/>
    <property type="match status" value="1"/>
</dbReference>
<comment type="caution">
    <text evidence="7">The sequence shown here is derived from an EMBL/GenBank/DDBJ whole genome shotgun (WGS) entry which is preliminary data.</text>
</comment>
<dbReference type="PANTHER" id="PTHR43133">
    <property type="entry name" value="RNA POLYMERASE ECF-TYPE SIGMA FACTO"/>
    <property type="match status" value="1"/>
</dbReference>
<dbReference type="Proteomes" id="UP001501734">
    <property type="component" value="Unassembled WGS sequence"/>
</dbReference>
<keyword evidence="4 5" id="KW-0804">Transcription</keyword>
<dbReference type="EMBL" id="BAABDL010000004">
    <property type="protein sequence ID" value="GAA4057494.1"/>
    <property type="molecule type" value="Genomic_DNA"/>
</dbReference>
<proteinExistence type="inferred from homology"/>
<keyword evidence="2 5" id="KW-0731">Sigma factor</keyword>
<dbReference type="RefSeq" id="WP_344909373.1">
    <property type="nucleotide sequence ID" value="NZ_BAABDL010000004.1"/>
</dbReference>
<sequence length="118" mass="14164">MHETIEDINVDFTDYYHEHYNEMYYVAKRIVNNHYSAEDVVQEAYIKAYNNYGHLIEKSKCRAWLRTIVIRTAIDYYRKHTRYKTVSVEEGAETGQILRCPKNCVEKLKHCHRVCKPC</sequence>
<keyword evidence="3 5" id="KW-0238">DNA-binding</keyword>
<dbReference type="InterPro" id="IPR039425">
    <property type="entry name" value="RNA_pol_sigma-70-like"/>
</dbReference>
<feature type="domain" description="RNA polymerase sigma-70 region 2" evidence="6">
    <location>
        <begin position="16"/>
        <end position="82"/>
    </location>
</feature>
<dbReference type="InterPro" id="IPR014284">
    <property type="entry name" value="RNA_pol_sigma-70_dom"/>
</dbReference>
<dbReference type="Pfam" id="PF04542">
    <property type="entry name" value="Sigma70_r2"/>
    <property type="match status" value="1"/>
</dbReference>
<comment type="similarity">
    <text evidence="5">Belongs to the sigma-70 factor family. ECF subfamily.</text>
</comment>
<keyword evidence="1 5" id="KW-0805">Transcription regulation</keyword>
<evidence type="ECO:0000313" key="7">
    <source>
        <dbReference type="EMBL" id="GAA4057494.1"/>
    </source>
</evidence>
<dbReference type="InterPro" id="IPR000838">
    <property type="entry name" value="RNA_pol_sigma70_ECF_CS"/>
</dbReference>
<keyword evidence="8" id="KW-1185">Reference proteome</keyword>
<evidence type="ECO:0000256" key="5">
    <source>
        <dbReference type="RuleBase" id="RU000716"/>
    </source>
</evidence>
<dbReference type="Gene3D" id="1.10.1740.10">
    <property type="match status" value="1"/>
</dbReference>
<dbReference type="SUPFAM" id="SSF88946">
    <property type="entry name" value="Sigma2 domain of RNA polymerase sigma factors"/>
    <property type="match status" value="1"/>
</dbReference>
<dbReference type="PANTHER" id="PTHR43133:SF60">
    <property type="entry name" value="RNA POLYMERASE SIGMA FACTOR SIGV"/>
    <property type="match status" value="1"/>
</dbReference>
<organism evidence="7 8">
    <name type="scientific">Amphibacillus indicireducens</name>
    <dbReference type="NCBI Taxonomy" id="1076330"/>
    <lineage>
        <taxon>Bacteria</taxon>
        <taxon>Bacillati</taxon>
        <taxon>Bacillota</taxon>
        <taxon>Bacilli</taxon>
        <taxon>Bacillales</taxon>
        <taxon>Bacillaceae</taxon>
        <taxon>Amphibacillus</taxon>
    </lineage>
</organism>
<protein>
    <recommendedName>
        <fullName evidence="5">RNA polymerase sigma factor</fullName>
    </recommendedName>
</protein>
<evidence type="ECO:0000256" key="2">
    <source>
        <dbReference type="ARBA" id="ARBA00023082"/>
    </source>
</evidence>
<gene>
    <name evidence="7" type="ORF">GCM10022410_01130</name>
</gene>
<evidence type="ECO:0000313" key="8">
    <source>
        <dbReference type="Proteomes" id="UP001501734"/>
    </source>
</evidence>
<evidence type="ECO:0000256" key="4">
    <source>
        <dbReference type="ARBA" id="ARBA00023163"/>
    </source>
</evidence>
<evidence type="ECO:0000256" key="3">
    <source>
        <dbReference type="ARBA" id="ARBA00023125"/>
    </source>
</evidence>
<reference evidence="8" key="1">
    <citation type="journal article" date="2019" name="Int. J. Syst. Evol. Microbiol.">
        <title>The Global Catalogue of Microorganisms (GCM) 10K type strain sequencing project: providing services to taxonomists for standard genome sequencing and annotation.</title>
        <authorList>
            <consortium name="The Broad Institute Genomics Platform"/>
            <consortium name="The Broad Institute Genome Sequencing Center for Infectious Disease"/>
            <person name="Wu L."/>
            <person name="Ma J."/>
        </authorList>
    </citation>
    <scope>NUCLEOTIDE SEQUENCE [LARGE SCALE GENOMIC DNA]</scope>
    <source>
        <strain evidence="8">JCM 17250</strain>
    </source>
</reference>
<dbReference type="InterPro" id="IPR007627">
    <property type="entry name" value="RNA_pol_sigma70_r2"/>
</dbReference>
<accession>A0ABP7V2T4</accession>
<evidence type="ECO:0000259" key="6">
    <source>
        <dbReference type="Pfam" id="PF04542"/>
    </source>
</evidence>
<dbReference type="PROSITE" id="PS01063">
    <property type="entry name" value="SIGMA70_ECF"/>
    <property type="match status" value="1"/>
</dbReference>
<name>A0ABP7V2T4_9BACI</name>
<dbReference type="InterPro" id="IPR013325">
    <property type="entry name" value="RNA_pol_sigma_r2"/>
</dbReference>